<evidence type="ECO:0000256" key="1">
    <source>
        <dbReference type="SAM" id="Phobius"/>
    </source>
</evidence>
<evidence type="ECO:0000259" key="2">
    <source>
        <dbReference type="Pfam" id="PF01882"/>
    </source>
</evidence>
<organism evidence="3 4">
    <name type="scientific">Alkaliphilus serpentinus</name>
    <dbReference type="NCBI Taxonomy" id="1482731"/>
    <lineage>
        <taxon>Bacteria</taxon>
        <taxon>Bacillati</taxon>
        <taxon>Bacillota</taxon>
        <taxon>Clostridia</taxon>
        <taxon>Peptostreptococcales</taxon>
        <taxon>Natronincolaceae</taxon>
        <taxon>Alkaliphilus</taxon>
    </lineage>
</organism>
<keyword evidence="1" id="KW-0812">Transmembrane</keyword>
<feature type="domain" description="DUF58" evidence="2">
    <location>
        <begin position="194"/>
        <end position="341"/>
    </location>
</feature>
<evidence type="ECO:0000313" key="3">
    <source>
        <dbReference type="EMBL" id="KAB3527696.1"/>
    </source>
</evidence>
<reference evidence="3 4" key="1">
    <citation type="submission" date="2019-10" db="EMBL/GenBank/DDBJ databases">
        <title>Alkaliphilus serpentinus sp. nov. and Alkaliphilus pronyensis sp. nov., two novel anaerobic alkaliphilic species isolated from the serpentinized-hosted hydrothermal field of the Prony Bay (New Caledonia).</title>
        <authorList>
            <person name="Postec A."/>
        </authorList>
    </citation>
    <scope>NUCLEOTIDE SEQUENCE [LARGE SCALE GENOMIC DNA]</scope>
    <source>
        <strain evidence="3 4">LacT</strain>
    </source>
</reference>
<name>A0A833HMS2_9FIRM</name>
<feature type="transmembrane region" description="Helical" evidence="1">
    <location>
        <begin position="5"/>
        <end position="22"/>
    </location>
</feature>
<evidence type="ECO:0000313" key="4">
    <source>
        <dbReference type="Proteomes" id="UP000465601"/>
    </source>
</evidence>
<dbReference type="InterPro" id="IPR002881">
    <property type="entry name" value="DUF58"/>
</dbReference>
<protein>
    <submittedName>
        <fullName evidence="3">DUF58 domain-containing protein</fullName>
    </submittedName>
</protein>
<dbReference type="PANTHER" id="PTHR34351">
    <property type="entry name" value="SLR1927 PROTEIN-RELATED"/>
    <property type="match status" value="1"/>
</dbReference>
<dbReference type="Proteomes" id="UP000465601">
    <property type="component" value="Unassembled WGS sequence"/>
</dbReference>
<accession>A0A833HMS2</accession>
<comment type="caution">
    <text evidence="3">The sequence shown here is derived from an EMBL/GenBank/DDBJ whole genome shotgun (WGS) entry which is preliminary data.</text>
</comment>
<dbReference type="EMBL" id="WBZB01000040">
    <property type="protein sequence ID" value="KAB3527696.1"/>
    <property type="molecule type" value="Genomic_DNA"/>
</dbReference>
<keyword evidence="4" id="KW-1185">Reference proteome</keyword>
<sequence>MKVKIPLIIISIIVTPFALMVGGRVPYFLLYTSILFLLIPLIHCLLGVIFLKGEVRLPEKEMVAGEEVIIQYEFENPLSLGFPILELENNIAYRITGKKEKKEIFHLEKKDYYEGATVVSCRRRGHYRAGKVKLHIRDIFNIYSLHKTIVTPLSFKVYPNITPLKSFKIQASQHMGELLVKEPLFQDYSSLSDLRVYQDGDSIRRIHWKASAKSEDLMVKNYEERGDNEVVIVLDSHKSSYQGDNEGWIEDQLVEAAAAIIDYCLAQNMKVTLHYEEKDEIIQTNGNHRGYLKSFMDAIVGFHPIGSSLLQNNVEKLTSFLNHGSTLFILTPQLNRQLGAQGIRLKMRNISPVYIVLGDKKENSIQWNQNKEVAKVLKGESIPIYLIDIAQDIREVLEGKYEKGA</sequence>
<dbReference type="Pfam" id="PF01882">
    <property type="entry name" value="DUF58"/>
    <property type="match status" value="1"/>
</dbReference>
<dbReference type="OrthoDB" id="9778037at2"/>
<dbReference type="PANTHER" id="PTHR34351:SF2">
    <property type="entry name" value="DUF58 DOMAIN-CONTAINING PROTEIN"/>
    <property type="match status" value="1"/>
</dbReference>
<feature type="transmembrane region" description="Helical" evidence="1">
    <location>
        <begin position="28"/>
        <end position="51"/>
    </location>
</feature>
<proteinExistence type="predicted"/>
<keyword evidence="1" id="KW-0472">Membrane</keyword>
<gene>
    <name evidence="3" type="ORF">F8153_12000</name>
</gene>
<dbReference type="RefSeq" id="WP_151866590.1">
    <property type="nucleotide sequence ID" value="NZ_WBZB01000040.1"/>
</dbReference>
<dbReference type="AlphaFoldDB" id="A0A833HMS2"/>
<keyword evidence="1" id="KW-1133">Transmembrane helix</keyword>